<keyword evidence="1" id="KW-1133">Transmembrane helix</keyword>
<dbReference type="AlphaFoldDB" id="A0A225DPI8"/>
<dbReference type="GO" id="GO:0006313">
    <property type="term" value="P:DNA transposition"/>
    <property type="evidence" value="ECO:0007669"/>
    <property type="project" value="InterPro"/>
</dbReference>
<evidence type="ECO:0000256" key="1">
    <source>
        <dbReference type="SAM" id="Phobius"/>
    </source>
</evidence>
<dbReference type="GO" id="GO:0003677">
    <property type="term" value="F:DNA binding"/>
    <property type="evidence" value="ECO:0007669"/>
    <property type="project" value="InterPro"/>
</dbReference>
<reference evidence="4" key="1">
    <citation type="submission" date="2017-06" db="EMBL/GenBank/DDBJ databases">
        <title>Genome analysis of Fimbriiglobus ruber SP5, the first member of the order Planctomycetales with confirmed chitinolytic capability.</title>
        <authorList>
            <person name="Ravin N.V."/>
            <person name="Rakitin A.L."/>
            <person name="Ivanova A.A."/>
            <person name="Beletsky A.V."/>
            <person name="Kulichevskaya I.S."/>
            <person name="Mardanov A.V."/>
            <person name="Dedysh S.N."/>
        </authorList>
    </citation>
    <scope>NUCLEOTIDE SEQUENCE [LARGE SCALE GENOMIC DNA]</scope>
    <source>
        <strain evidence="4">SP5</strain>
    </source>
</reference>
<comment type="caution">
    <text evidence="3">The sequence shown here is derived from an EMBL/GenBank/DDBJ whole genome shotgun (WGS) entry which is preliminary data.</text>
</comment>
<evidence type="ECO:0000313" key="3">
    <source>
        <dbReference type="EMBL" id="OWK39396.1"/>
    </source>
</evidence>
<accession>A0A225DPI8</accession>
<protein>
    <recommendedName>
        <fullName evidence="2">Transposase IS4-like domain-containing protein</fullName>
    </recommendedName>
</protein>
<name>A0A225DPI8_9BACT</name>
<proteinExistence type="predicted"/>
<keyword evidence="1" id="KW-0472">Membrane</keyword>
<dbReference type="PANTHER" id="PTHR33252">
    <property type="entry name" value="THIRD ORF IN TRANSPOSON ISC1160"/>
    <property type="match status" value="1"/>
</dbReference>
<feature type="transmembrane region" description="Helical" evidence="1">
    <location>
        <begin position="317"/>
        <end position="336"/>
    </location>
</feature>
<organism evidence="3 4">
    <name type="scientific">Fimbriiglobus ruber</name>
    <dbReference type="NCBI Taxonomy" id="1908690"/>
    <lineage>
        <taxon>Bacteria</taxon>
        <taxon>Pseudomonadati</taxon>
        <taxon>Planctomycetota</taxon>
        <taxon>Planctomycetia</taxon>
        <taxon>Gemmatales</taxon>
        <taxon>Gemmataceae</taxon>
        <taxon>Fimbriiglobus</taxon>
    </lineage>
</organism>
<dbReference type="Proteomes" id="UP000214646">
    <property type="component" value="Unassembled WGS sequence"/>
</dbReference>
<dbReference type="Pfam" id="PF01609">
    <property type="entry name" value="DDE_Tnp_1"/>
    <property type="match status" value="1"/>
</dbReference>
<dbReference type="SUPFAM" id="SSF53098">
    <property type="entry name" value="Ribonuclease H-like"/>
    <property type="match status" value="1"/>
</dbReference>
<gene>
    <name evidence="3" type="ORF">FRUB_05959</name>
</gene>
<evidence type="ECO:0000259" key="2">
    <source>
        <dbReference type="Pfam" id="PF01609"/>
    </source>
</evidence>
<feature type="domain" description="Transposase IS4-like" evidence="2">
    <location>
        <begin position="104"/>
        <end position="325"/>
    </location>
</feature>
<dbReference type="GO" id="GO:0004803">
    <property type="term" value="F:transposase activity"/>
    <property type="evidence" value="ECO:0007669"/>
    <property type="project" value="InterPro"/>
</dbReference>
<keyword evidence="4" id="KW-1185">Reference proteome</keyword>
<keyword evidence="1" id="KW-0812">Transmembrane</keyword>
<dbReference type="RefSeq" id="WP_161967681.1">
    <property type="nucleotide sequence ID" value="NZ_NIDE01000010.1"/>
</dbReference>
<dbReference type="EMBL" id="NIDE01000010">
    <property type="protein sequence ID" value="OWK39396.1"/>
    <property type="molecule type" value="Genomic_DNA"/>
</dbReference>
<evidence type="ECO:0000313" key="4">
    <source>
        <dbReference type="Proteomes" id="UP000214646"/>
    </source>
</evidence>
<dbReference type="OrthoDB" id="233019at2"/>
<dbReference type="InterPro" id="IPR002559">
    <property type="entry name" value="Transposase_11"/>
</dbReference>
<dbReference type="PANTHER" id="PTHR33252:SF2">
    <property type="entry name" value="TRANSPOSASE IS4-LIKE DOMAIN-CONTAINING PROTEIN"/>
    <property type="match status" value="1"/>
</dbReference>
<dbReference type="InterPro" id="IPR012337">
    <property type="entry name" value="RNaseH-like_sf"/>
</dbReference>
<sequence>MRSAKKPKLCSRQIQERATELISPIFRPSRSRKCSSQVLLQVVLTAAANIISLFGACLRLGTISDQTARNELRSRLPKQRKPLEAKLNHALREPLPPKTRRRSRDLAIDYHEIPYHGDGPKNHVRGNKPRSGTTTFFTYATACLIHHGHRYTLAYTWVRAEDSTVEVLQRLLAEVGNSGVTIRKLLLDRGFFSVAVMQYLQECQRPFLMPVVMRGRKPRRGKKSTGWRMFRRKPAGWYRHTHRHKGQEVTVRVCVSYKTYRHHRTNKRRTKTLVFAGWRVSGAPRDVRDAYRKRFGIESSYRQLGQARIRTSTRDPILRLFFVGLALVLRNLWVWFQALWFGEDRHPRVQAASKRFQFRWMLAVLAQRNNDNETLSDTRT</sequence>